<gene>
    <name evidence="1" type="ORF">Y1Q_0019640</name>
</gene>
<dbReference type="AlphaFoldDB" id="A0A151PEV7"/>
<sequence length="68" mass="7566">MPLASITTCAEQHMSDSFQGYLECNPEDVYVVYTFRNLSIEGTLSFAQPGNLILGLGFFNPLIHLNPE</sequence>
<dbReference type="EMBL" id="AKHW03000416">
    <property type="protein sequence ID" value="KYO47512.1"/>
    <property type="molecule type" value="Genomic_DNA"/>
</dbReference>
<comment type="caution">
    <text evidence="1">The sequence shown here is derived from an EMBL/GenBank/DDBJ whole genome shotgun (WGS) entry which is preliminary data.</text>
</comment>
<keyword evidence="2" id="KW-1185">Reference proteome</keyword>
<evidence type="ECO:0000313" key="1">
    <source>
        <dbReference type="EMBL" id="KYO47512.1"/>
    </source>
</evidence>
<protein>
    <submittedName>
        <fullName evidence="1">Uncharacterized protein</fullName>
    </submittedName>
</protein>
<dbReference type="Proteomes" id="UP000050525">
    <property type="component" value="Unassembled WGS sequence"/>
</dbReference>
<organism evidence="1 2">
    <name type="scientific">Alligator mississippiensis</name>
    <name type="common">American alligator</name>
    <dbReference type="NCBI Taxonomy" id="8496"/>
    <lineage>
        <taxon>Eukaryota</taxon>
        <taxon>Metazoa</taxon>
        <taxon>Chordata</taxon>
        <taxon>Craniata</taxon>
        <taxon>Vertebrata</taxon>
        <taxon>Euteleostomi</taxon>
        <taxon>Archelosauria</taxon>
        <taxon>Archosauria</taxon>
        <taxon>Crocodylia</taxon>
        <taxon>Alligatoridae</taxon>
        <taxon>Alligatorinae</taxon>
        <taxon>Alligator</taxon>
    </lineage>
</organism>
<name>A0A151PEV7_ALLMI</name>
<evidence type="ECO:0000313" key="2">
    <source>
        <dbReference type="Proteomes" id="UP000050525"/>
    </source>
</evidence>
<reference evidence="1 2" key="1">
    <citation type="journal article" date="2012" name="Genome Biol.">
        <title>Sequencing three crocodilian genomes to illuminate the evolution of archosaurs and amniotes.</title>
        <authorList>
            <person name="St John J.A."/>
            <person name="Braun E.L."/>
            <person name="Isberg S.R."/>
            <person name="Miles L.G."/>
            <person name="Chong A.Y."/>
            <person name="Gongora J."/>
            <person name="Dalzell P."/>
            <person name="Moran C."/>
            <person name="Bed'hom B."/>
            <person name="Abzhanov A."/>
            <person name="Burgess S.C."/>
            <person name="Cooksey A.M."/>
            <person name="Castoe T.A."/>
            <person name="Crawford N.G."/>
            <person name="Densmore L.D."/>
            <person name="Drew J.C."/>
            <person name="Edwards S.V."/>
            <person name="Faircloth B.C."/>
            <person name="Fujita M.K."/>
            <person name="Greenwold M.J."/>
            <person name="Hoffmann F.G."/>
            <person name="Howard J.M."/>
            <person name="Iguchi T."/>
            <person name="Janes D.E."/>
            <person name="Khan S.Y."/>
            <person name="Kohno S."/>
            <person name="de Koning A.J."/>
            <person name="Lance S.L."/>
            <person name="McCarthy F.M."/>
            <person name="McCormack J.E."/>
            <person name="Merchant M.E."/>
            <person name="Peterson D.G."/>
            <person name="Pollock D.D."/>
            <person name="Pourmand N."/>
            <person name="Raney B.J."/>
            <person name="Roessler K.A."/>
            <person name="Sanford J.R."/>
            <person name="Sawyer R.H."/>
            <person name="Schmidt C.J."/>
            <person name="Triplett E.W."/>
            <person name="Tuberville T.D."/>
            <person name="Venegas-Anaya M."/>
            <person name="Howard J.T."/>
            <person name="Jarvis E.D."/>
            <person name="Guillette L.J.Jr."/>
            <person name="Glenn T.C."/>
            <person name="Green R.E."/>
            <person name="Ray D.A."/>
        </authorList>
    </citation>
    <scope>NUCLEOTIDE SEQUENCE [LARGE SCALE GENOMIC DNA]</scope>
    <source>
        <strain evidence="1">KSC_2009_1</strain>
    </source>
</reference>
<proteinExistence type="predicted"/>
<accession>A0A151PEV7</accession>